<evidence type="ECO:0000256" key="3">
    <source>
        <dbReference type="ARBA" id="ARBA00022723"/>
    </source>
</evidence>
<evidence type="ECO:0000256" key="10">
    <source>
        <dbReference type="ARBA" id="ARBA00023242"/>
    </source>
</evidence>
<dbReference type="PROSITE" id="PS00028">
    <property type="entry name" value="ZINC_FINGER_C2H2_1"/>
    <property type="match status" value="1"/>
</dbReference>
<evidence type="ECO:0000256" key="1">
    <source>
        <dbReference type="ARBA" id="ARBA00004123"/>
    </source>
</evidence>
<dbReference type="PANTHER" id="PTHR16515">
    <property type="entry name" value="PR DOMAIN ZINC FINGER PROTEIN"/>
    <property type="match status" value="1"/>
</dbReference>
<proteinExistence type="inferred from homology"/>
<evidence type="ECO:0000256" key="6">
    <source>
        <dbReference type="ARBA" id="ARBA00022833"/>
    </source>
</evidence>
<dbReference type="GO" id="GO:0008270">
    <property type="term" value="F:zinc ion binding"/>
    <property type="evidence" value="ECO:0007669"/>
    <property type="project" value="UniProtKB-KW"/>
</dbReference>
<dbReference type="InterPro" id="IPR050331">
    <property type="entry name" value="Zinc_finger"/>
</dbReference>
<feature type="domain" description="C2H2-type" evidence="12">
    <location>
        <begin position="122"/>
        <end position="149"/>
    </location>
</feature>
<dbReference type="FunFam" id="3.30.160.60:FF:001498">
    <property type="entry name" value="Zinc finger protein 404"/>
    <property type="match status" value="1"/>
</dbReference>
<organism evidence="13 14">
    <name type="scientific">Oryzias sinensis</name>
    <name type="common">Chinese medaka</name>
    <dbReference type="NCBI Taxonomy" id="183150"/>
    <lineage>
        <taxon>Eukaryota</taxon>
        <taxon>Metazoa</taxon>
        <taxon>Chordata</taxon>
        <taxon>Craniata</taxon>
        <taxon>Vertebrata</taxon>
        <taxon>Euteleostomi</taxon>
        <taxon>Actinopterygii</taxon>
        <taxon>Neopterygii</taxon>
        <taxon>Teleostei</taxon>
        <taxon>Neoteleostei</taxon>
        <taxon>Acanthomorphata</taxon>
        <taxon>Ovalentaria</taxon>
        <taxon>Atherinomorphae</taxon>
        <taxon>Beloniformes</taxon>
        <taxon>Adrianichthyidae</taxon>
        <taxon>Oryziinae</taxon>
        <taxon>Oryzias</taxon>
    </lineage>
</organism>
<keyword evidence="6" id="KW-0862">Zinc</keyword>
<dbReference type="FunFam" id="3.30.160.60:FF:001506">
    <property type="entry name" value="Zinc finger protein"/>
    <property type="match status" value="1"/>
</dbReference>
<dbReference type="FunFam" id="3.30.160.60:FF:000328">
    <property type="entry name" value="Zinc finger protein 1079"/>
    <property type="match status" value="1"/>
</dbReference>
<dbReference type="PANTHER" id="PTHR16515:SF49">
    <property type="entry name" value="GASTRULA ZINC FINGER PROTEIN XLCGF49.1-LIKE-RELATED"/>
    <property type="match status" value="1"/>
</dbReference>
<evidence type="ECO:0000256" key="7">
    <source>
        <dbReference type="ARBA" id="ARBA00023015"/>
    </source>
</evidence>
<dbReference type="AlphaFoldDB" id="A0A8C7YTV4"/>
<comment type="similarity">
    <text evidence="2">Belongs to the krueppel C2H2-type zinc-finger protein family.</text>
</comment>
<dbReference type="GO" id="GO:0003677">
    <property type="term" value="F:DNA binding"/>
    <property type="evidence" value="ECO:0007669"/>
    <property type="project" value="UniProtKB-KW"/>
</dbReference>
<dbReference type="Pfam" id="PF00096">
    <property type="entry name" value="zf-C2H2"/>
    <property type="match status" value="2"/>
</dbReference>
<comment type="subcellular location">
    <subcellularLocation>
        <location evidence="1">Nucleus</location>
    </subcellularLocation>
</comment>
<dbReference type="GO" id="GO:0010468">
    <property type="term" value="P:regulation of gene expression"/>
    <property type="evidence" value="ECO:0007669"/>
    <property type="project" value="TreeGrafter"/>
</dbReference>
<keyword evidence="14" id="KW-1185">Reference proteome</keyword>
<evidence type="ECO:0000313" key="14">
    <source>
        <dbReference type="Proteomes" id="UP000694383"/>
    </source>
</evidence>
<protein>
    <recommendedName>
        <fullName evidence="12">C2H2-type domain-containing protein</fullName>
    </recommendedName>
</protein>
<keyword evidence="5 11" id="KW-0863">Zinc-finger</keyword>
<accession>A0A8C7YTV4</accession>
<keyword evidence="3" id="KW-0479">Metal-binding</keyword>
<dbReference type="Proteomes" id="UP000694383">
    <property type="component" value="Unplaced"/>
</dbReference>
<evidence type="ECO:0000256" key="2">
    <source>
        <dbReference type="ARBA" id="ARBA00006991"/>
    </source>
</evidence>
<dbReference type="GO" id="GO:0005634">
    <property type="term" value="C:nucleus"/>
    <property type="evidence" value="ECO:0007669"/>
    <property type="project" value="UniProtKB-SubCell"/>
</dbReference>
<evidence type="ECO:0000313" key="13">
    <source>
        <dbReference type="Ensembl" id="ENSOSIP00000033465.1"/>
    </source>
</evidence>
<dbReference type="InterPro" id="IPR013087">
    <property type="entry name" value="Znf_C2H2_type"/>
</dbReference>
<reference evidence="13" key="1">
    <citation type="submission" date="2025-08" db="UniProtKB">
        <authorList>
            <consortium name="Ensembl"/>
        </authorList>
    </citation>
    <scope>IDENTIFICATION</scope>
</reference>
<evidence type="ECO:0000259" key="12">
    <source>
        <dbReference type="PROSITE" id="PS50157"/>
    </source>
</evidence>
<dbReference type="SMART" id="SM00355">
    <property type="entry name" value="ZnF_C2H2"/>
    <property type="match status" value="5"/>
</dbReference>
<dbReference type="Gene3D" id="3.30.160.60">
    <property type="entry name" value="Classic Zinc Finger"/>
    <property type="match status" value="5"/>
</dbReference>
<dbReference type="Ensembl" id="ENSOSIT00000035275.1">
    <property type="protein sequence ID" value="ENSOSIP00000033465.1"/>
    <property type="gene ID" value="ENSOSIG00000016923.1"/>
</dbReference>
<feature type="domain" description="C2H2-type" evidence="12">
    <location>
        <begin position="207"/>
        <end position="234"/>
    </location>
</feature>
<dbReference type="FunFam" id="3.30.160.60:FF:000624">
    <property type="entry name" value="zinc finger protein 697"/>
    <property type="match status" value="1"/>
</dbReference>
<evidence type="ECO:0000256" key="8">
    <source>
        <dbReference type="ARBA" id="ARBA00023125"/>
    </source>
</evidence>
<name>A0A8C7YTV4_9TELE</name>
<dbReference type="SUPFAM" id="SSF57667">
    <property type="entry name" value="beta-beta-alpha zinc fingers"/>
    <property type="match status" value="3"/>
</dbReference>
<evidence type="ECO:0000256" key="11">
    <source>
        <dbReference type="PROSITE-ProRule" id="PRU00042"/>
    </source>
</evidence>
<evidence type="ECO:0000256" key="9">
    <source>
        <dbReference type="ARBA" id="ARBA00023163"/>
    </source>
</evidence>
<feature type="domain" description="C2H2-type" evidence="12">
    <location>
        <begin position="178"/>
        <end position="206"/>
    </location>
</feature>
<sequence length="259" mass="30216">MFQVFFIVSSQIFVPADLSEKHICKENEAKKLLWKEERSSSLDEQEPELPVIKEDWDEVCIKGEQLELKQKNDSFMVTEDDQEKMDFKPKPRENPVLEANNQIRISNAVTVQLDFPSQENSHSCDALGKDFTQKGHLKTHTRIHITDMPYSCKVCQKCYTQSSELKVYMRTHTGKRPFTCKICERGFITNNGSLKSHLRTHTGERPFTCEVCLKSFAQSETLKVHMRTHTGERPFTCKICERGFTPNQYFKVHMRKRIC</sequence>
<feature type="domain" description="C2H2-type" evidence="12">
    <location>
        <begin position="150"/>
        <end position="177"/>
    </location>
</feature>
<dbReference type="PROSITE" id="PS50157">
    <property type="entry name" value="ZINC_FINGER_C2H2_2"/>
    <property type="match status" value="4"/>
</dbReference>
<keyword evidence="9" id="KW-0804">Transcription</keyword>
<evidence type="ECO:0000256" key="5">
    <source>
        <dbReference type="ARBA" id="ARBA00022771"/>
    </source>
</evidence>
<keyword evidence="10" id="KW-0539">Nucleus</keyword>
<evidence type="ECO:0000256" key="4">
    <source>
        <dbReference type="ARBA" id="ARBA00022737"/>
    </source>
</evidence>
<dbReference type="InterPro" id="IPR036236">
    <property type="entry name" value="Znf_C2H2_sf"/>
</dbReference>
<keyword evidence="7" id="KW-0805">Transcription regulation</keyword>
<dbReference type="FunFam" id="3.30.160.60:FF:000100">
    <property type="entry name" value="Zinc finger 45-like"/>
    <property type="match status" value="1"/>
</dbReference>
<keyword evidence="8" id="KW-0238">DNA-binding</keyword>
<reference evidence="13" key="2">
    <citation type="submission" date="2025-09" db="UniProtKB">
        <authorList>
            <consortium name="Ensembl"/>
        </authorList>
    </citation>
    <scope>IDENTIFICATION</scope>
</reference>
<keyword evidence="4" id="KW-0677">Repeat</keyword>
<dbReference type="GeneTree" id="ENSGT01150000286959"/>